<dbReference type="SMART" id="SM00560">
    <property type="entry name" value="LamGL"/>
    <property type="match status" value="3"/>
</dbReference>
<keyword evidence="3" id="KW-0472">Membrane</keyword>
<keyword evidence="3" id="KW-1133">Transmembrane helix</keyword>
<keyword evidence="2" id="KW-1015">Disulfide bond</keyword>
<evidence type="ECO:0000256" key="1">
    <source>
        <dbReference type="ARBA" id="ARBA00022729"/>
    </source>
</evidence>
<keyword evidence="3" id="KW-0812">Transmembrane</keyword>
<dbReference type="Gene3D" id="2.60.120.200">
    <property type="match status" value="3"/>
</dbReference>
<dbReference type="PANTHER" id="PTHR47635">
    <property type="entry name" value="CUB DOMAIN-CONTAINING PROTEIN"/>
    <property type="match status" value="1"/>
</dbReference>
<feature type="transmembrane region" description="Helical" evidence="3">
    <location>
        <begin position="12"/>
        <end position="34"/>
    </location>
</feature>
<sequence length="701" mass="74320">MKIFKIKNRFKVSIILMSFFVVFSIGAGLGYAFFFGSANVNLNKGLVGHWELDGNAKDATPNSNHGTVTEASLTTDRNGQANKAYLFDGVNDLITVSGTGSGAAVLRPTSITISAWVKPTDTGTGRIASRKTGGSPGSGYVLELTAALKPQLRISGAAQDYTATSADAISQDAWSHVTATNDGTTMTVYINGVANGTPTTPVANINYTVTTTNISIGGLATLEFFKGAISNVRIYNRALSQAEITALYQSYNPGVVVSDLQKGLVGHWDFGAGSTTTATPDRTPYNNDGTVTDATLATDRKSQSNKAYSFASGNYMTVAHSSSLPITGDISISMWIKPTLQANPSRLVTKGIINTDGYEFFIRANGQVAYRTSQSGANQETNTAAGAIVSGNWYHLIIARTGANAKIYSNGVDITSTAAVHVNPTTNTRITYIGTDLDGATHPFVGVIDAVRIYDRALSATEILALYNSYDPGVVVSTLQQGLVGYWDVGAGSTTTATPDRTPYNNDGTVSNATLTTDRKGQSSKAYDFNGTSDYAEVADNATLDFGDTSDFTISGWFNRDTSVNDHVIAAKRNSLSTASDAGYIVYIQGSDDKLYLDISDGTDEYQLASTSTFAATGWNFFVVAWDQDSAANSEIYINGVADSATDTGTIGNVGDLSNSVTLRFGSESDGASYFDGKIDDVRLYNRALSATEVLALYNSY</sequence>
<evidence type="ECO:0000259" key="4">
    <source>
        <dbReference type="SMART" id="SM00560"/>
    </source>
</evidence>
<protein>
    <recommendedName>
        <fullName evidence="4">LamG-like jellyroll fold domain-containing protein</fullName>
    </recommendedName>
</protein>
<dbReference type="EMBL" id="MHIP01000015">
    <property type="protein sequence ID" value="OGY55049.1"/>
    <property type="molecule type" value="Genomic_DNA"/>
</dbReference>
<feature type="domain" description="LamG-like jellyroll fold" evidence="4">
    <location>
        <begin position="109"/>
        <end position="242"/>
    </location>
</feature>
<feature type="domain" description="LamG-like jellyroll fold" evidence="4">
    <location>
        <begin position="550"/>
        <end position="692"/>
    </location>
</feature>
<dbReference type="InterPro" id="IPR013320">
    <property type="entry name" value="ConA-like_dom_sf"/>
</dbReference>
<dbReference type="Pfam" id="PF13385">
    <property type="entry name" value="Laminin_G_3"/>
    <property type="match status" value="3"/>
</dbReference>
<reference evidence="5 6" key="1">
    <citation type="journal article" date="2016" name="Nat. Commun.">
        <title>Thousands of microbial genomes shed light on interconnected biogeochemical processes in an aquifer system.</title>
        <authorList>
            <person name="Anantharaman K."/>
            <person name="Brown C.T."/>
            <person name="Hug L.A."/>
            <person name="Sharon I."/>
            <person name="Castelle C.J."/>
            <person name="Probst A.J."/>
            <person name="Thomas B.C."/>
            <person name="Singh A."/>
            <person name="Wilkins M.J."/>
            <person name="Karaoz U."/>
            <person name="Brodie E.L."/>
            <person name="Williams K.H."/>
            <person name="Hubbard S.S."/>
            <person name="Banfield J.F."/>
        </authorList>
    </citation>
    <scope>NUCLEOTIDE SEQUENCE [LARGE SCALE GENOMIC DNA]</scope>
</reference>
<dbReference type="SUPFAM" id="SSF49899">
    <property type="entry name" value="Concanavalin A-like lectins/glucanases"/>
    <property type="match status" value="3"/>
</dbReference>
<comment type="caution">
    <text evidence="5">The sequence shown here is derived from an EMBL/GenBank/DDBJ whole genome shotgun (WGS) entry which is preliminary data.</text>
</comment>
<organism evidence="5 6">
    <name type="scientific">Candidatus Buchananbacteria bacterium RIFCSPLOWO2_01_FULL_46_12</name>
    <dbReference type="NCBI Taxonomy" id="1797546"/>
    <lineage>
        <taxon>Bacteria</taxon>
        <taxon>Candidatus Buchananiibacteriota</taxon>
    </lineage>
</organism>
<dbReference type="InterPro" id="IPR006558">
    <property type="entry name" value="LamG-like"/>
</dbReference>
<dbReference type="PANTHER" id="PTHR47635:SF2">
    <property type="entry name" value="LAMG-LIKE JELLYROLL FOLD DOMAIN-CONTAINING PROTEIN"/>
    <property type="match status" value="1"/>
</dbReference>
<keyword evidence="1" id="KW-0732">Signal</keyword>
<feature type="domain" description="LamG-like jellyroll fold" evidence="4">
    <location>
        <begin position="328"/>
        <end position="461"/>
    </location>
</feature>
<evidence type="ECO:0000313" key="6">
    <source>
        <dbReference type="Proteomes" id="UP000176512"/>
    </source>
</evidence>
<dbReference type="AlphaFoldDB" id="A0A1G1YRZ9"/>
<accession>A0A1G1YRZ9</accession>
<proteinExistence type="predicted"/>
<evidence type="ECO:0000256" key="3">
    <source>
        <dbReference type="SAM" id="Phobius"/>
    </source>
</evidence>
<evidence type="ECO:0000256" key="2">
    <source>
        <dbReference type="ARBA" id="ARBA00023157"/>
    </source>
</evidence>
<gene>
    <name evidence="5" type="ORF">A3A24_00670</name>
</gene>
<evidence type="ECO:0000313" key="5">
    <source>
        <dbReference type="EMBL" id="OGY55049.1"/>
    </source>
</evidence>
<name>A0A1G1YRZ9_9BACT</name>
<dbReference type="Proteomes" id="UP000176512">
    <property type="component" value="Unassembled WGS sequence"/>
</dbReference>